<proteinExistence type="predicted"/>
<evidence type="ECO:0000313" key="4">
    <source>
        <dbReference type="Proteomes" id="UP001362999"/>
    </source>
</evidence>
<feature type="region of interest" description="Disordered" evidence="1">
    <location>
        <begin position="21"/>
        <end position="41"/>
    </location>
</feature>
<feature type="domain" description="Enhancer of polycomb-like N-terminal" evidence="2">
    <location>
        <begin position="32"/>
        <end position="172"/>
    </location>
</feature>
<gene>
    <name evidence="3" type="ORF">R3P38DRAFT_3277103</name>
</gene>
<reference evidence="3 4" key="1">
    <citation type="journal article" date="2024" name="J Genomics">
        <title>Draft genome sequencing and assembly of Favolaschia claudopus CIRM-BRFM 2984 isolated from oak limbs.</title>
        <authorList>
            <person name="Navarro D."/>
            <person name="Drula E."/>
            <person name="Chaduli D."/>
            <person name="Cazenave R."/>
            <person name="Ahrendt S."/>
            <person name="Wang J."/>
            <person name="Lipzen A."/>
            <person name="Daum C."/>
            <person name="Barry K."/>
            <person name="Grigoriev I.V."/>
            <person name="Favel A."/>
            <person name="Rosso M.N."/>
            <person name="Martin F."/>
        </authorList>
    </citation>
    <scope>NUCLEOTIDE SEQUENCE [LARGE SCALE GENOMIC DNA]</scope>
    <source>
        <strain evidence="3 4">CIRM-BRFM 2984</strain>
    </source>
</reference>
<feature type="compositionally biased region" description="Low complexity" evidence="1">
    <location>
        <begin position="614"/>
        <end position="629"/>
    </location>
</feature>
<dbReference type="Pfam" id="PF10513">
    <property type="entry name" value="EPL1"/>
    <property type="match status" value="1"/>
</dbReference>
<sequence length="1056" mass="115485">MRFLDCVYLPSPTCCSSIPIAHHTAPDNSRRRKPKISKKQRLSVRREDTLDIAWDDDAPKISAGDIGYVDIDDVQEHHLQSALNVAGSLIPTPGTLQLSDEHYTQLYPPLQWRDSEVYINTEKELDFGNVLSGDGYLLDETDADWLQSNNQVANGKTISEDDMELVMGIFEQLTGLQVIPAEVCGRSILIAARQEPRDWASYMILFSSKLAATCFASGMVPSWVPPPHSLVYIAQQVYPHWRHRRTLLDNSKLRPSLNYHEKSFSEDAYQCFRPRSHPTARAMRSLRRRSTGSQKPPNLTPISPRKLRLLPPRPPQERIPASVRSQNPRPTKIRLVVRDDRQSSTATSSSSHDPLWDPDEGTSTHSSAKAGLSEVEGLRDSEVADLAAAGVHAPRAYHATQALDNGTSTNVAVKPRRTVDPLVRERNRLNAQRSRDNRKAELATLTAEVERLQRVAAYLHDCLQLAQENASISAGLSVLNFLDTCGVNGPSEPALATPPRRSSRQRVTVPAQPASPAIPPDSLLLHSPHSPKAKPRQKRRKPTHRPSPQISVSARANGGDLVPVWTDEDVLDASSPHKDIADTSVDTGSARIKRGGTDTEATRGLSPPAGDRQVPGSVSPVAASSTVSPQDRTAARSARTSLSKEKEAAFLEVQDRALPADSFDALASAFRSLVSLVKDYKKSAPTSACLAALDAFQSRFDSHHEIPRVDETTESFSSVLTKSLATPMQAMSAQLQAQHKAIQLLSKAVDSSSMPAPTQAKSTRAPVTSTPDERILLRCDGEVPPLFSRPYHQLVPELNSHLVELGLPKIACVSRSKDGGLFLVPESKESVLELTQTWSRWGSGIFPGARIVPPAVYAHLQIDGIPLAAISDLKELAMELEERYPELGPVVGVPVWVNNPPSEAQLSAMLAAGRKPRTAGSVFVRLQSRAKVDLAVSYGRPRLLGSAPTIVRGFPHLRVTQCWGCFKYGHVKARCSVKETKCGGFGNTSHGAVCSSKPKCLNCGEDHRADAFSCPVRKRIAETLRLRAVDLTRHLDSMSTCLASSSPLAPRLPERI</sequence>
<feature type="compositionally biased region" description="Basic residues" evidence="1">
    <location>
        <begin position="30"/>
        <end position="41"/>
    </location>
</feature>
<accession>A0AAW0AQ48</accession>
<dbReference type="CDD" id="cd14686">
    <property type="entry name" value="bZIP"/>
    <property type="match status" value="1"/>
</dbReference>
<protein>
    <recommendedName>
        <fullName evidence="2">Enhancer of polycomb-like N-terminal domain-containing protein</fullName>
    </recommendedName>
</protein>
<keyword evidence="4" id="KW-1185">Reference proteome</keyword>
<evidence type="ECO:0000313" key="3">
    <source>
        <dbReference type="EMBL" id="KAK7014554.1"/>
    </source>
</evidence>
<feature type="compositionally biased region" description="Basic residues" evidence="1">
    <location>
        <begin position="529"/>
        <end position="544"/>
    </location>
</feature>
<dbReference type="Gene3D" id="1.20.5.170">
    <property type="match status" value="1"/>
</dbReference>
<dbReference type="Proteomes" id="UP001362999">
    <property type="component" value="Unassembled WGS sequence"/>
</dbReference>
<feature type="compositionally biased region" description="Basic residues" evidence="1">
    <location>
        <begin position="275"/>
        <end position="290"/>
    </location>
</feature>
<dbReference type="AlphaFoldDB" id="A0AAW0AQ48"/>
<evidence type="ECO:0000256" key="1">
    <source>
        <dbReference type="SAM" id="MobiDB-lite"/>
    </source>
</evidence>
<evidence type="ECO:0000259" key="2">
    <source>
        <dbReference type="Pfam" id="PF10513"/>
    </source>
</evidence>
<feature type="compositionally biased region" description="Polar residues" evidence="1">
    <location>
        <begin position="291"/>
        <end position="301"/>
    </location>
</feature>
<feature type="region of interest" description="Disordered" evidence="1">
    <location>
        <begin position="275"/>
        <end position="376"/>
    </location>
</feature>
<name>A0AAW0AQ48_9AGAR</name>
<feature type="region of interest" description="Disordered" evidence="1">
    <location>
        <begin position="492"/>
        <end position="641"/>
    </location>
</feature>
<organism evidence="3 4">
    <name type="scientific">Favolaschia claudopus</name>
    <dbReference type="NCBI Taxonomy" id="2862362"/>
    <lineage>
        <taxon>Eukaryota</taxon>
        <taxon>Fungi</taxon>
        <taxon>Dikarya</taxon>
        <taxon>Basidiomycota</taxon>
        <taxon>Agaricomycotina</taxon>
        <taxon>Agaricomycetes</taxon>
        <taxon>Agaricomycetidae</taxon>
        <taxon>Agaricales</taxon>
        <taxon>Marasmiineae</taxon>
        <taxon>Mycenaceae</taxon>
        <taxon>Favolaschia</taxon>
    </lineage>
</organism>
<dbReference type="EMBL" id="JAWWNJ010000056">
    <property type="protein sequence ID" value="KAK7014554.1"/>
    <property type="molecule type" value="Genomic_DNA"/>
</dbReference>
<dbReference type="InterPro" id="IPR019542">
    <property type="entry name" value="Enhancer_polycomb-like_N"/>
</dbReference>
<comment type="caution">
    <text evidence="3">The sequence shown here is derived from an EMBL/GenBank/DDBJ whole genome shotgun (WGS) entry which is preliminary data.</text>
</comment>